<dbReference type="PROSITE" id="PS01275">
    <property type="entry name" value="EFP"/>
    <property type="match status" value="1"/>
</dbReference>
<dbReference type="PIRSF" id="PIRSF005901">
    <property type="entry name" value="EF-P"/>
    <property type="match status" value="1"/>
</dbReference>
<evidence type="ECO:0000256" key="6">
    <source>
        <dbReference type="ARBA" id="ARBA00022917"/>
    </source>
</evidence>
<dbReference type="Gene3D" id="2.30.30.30">
    <property type="match status" value="1"/>
</dbReference>
<accession>A0A6B0Z1K9</accession>
<dbReference type="GO" id="GO:0005829">
    <property type="term" value="C:cytosol"/>
    <property type="evidence" value="ECO:0007669"/>
    <property type="project" value="UniProtKB-ARBA"/>
</dbReference>
<dbReference type="InterPro" id="IPR013185">
    <property type="entry name" value="Transl_elong_KOW-like"/>
</dbReference>
<evidence type="ECO:0000313" key="13">
    <source>
        <dbReference type="EMBL" id="MXY95762.1"/>
    </source>
</evidence>
<dbReference type="Gene3D" id="2.40.50.140">
    <property type="entry name" value="Nucleic acid-binding proteins"/>
    <property type="match status" value="2"/>
</dbReference>
<dbReference type="InterPro" id="IPR001059">
    <property type="entry name" value="Transl_elong_P/YeiP_cen"/>
</dbReference>
<dbReference type="NCBIfam" id="TIGR00038">
    <property type="entry name" value="efp"/>
    <property type="match status" value="1"/>
</dbReference>
<dbReference type="NCBIfam" id="NF001810">
    <property type="entry name" value="PRK00529.1"/>
    <property type="match status" value="1"/>
</dbReference>
<comment type="function">
    <text evidence="7 8">Involved in peptide bond synthesis. Stimulates efficient translation and peptide-bond synthesis on native or reconstituted 70S ribosomes in vitro. Probably functions indirectly by altering the affinity of the ribosome for aminoacyl-tRNA, thus increasing their reactivity as acceptors for peptidyl transferase.</text>
</comment>
<name>A0A6B0Z1K9_9CHLR</name>
<dbReference type="SMART" id="SM01185">
    <property type="entry name" value="EFP"/>
    <property type="match status" value="1"/>
</dbReference>
<dbReference type="SUPFAM" id="SSF50104">
    <property type="entry name" value="Translation proteins SH3-like domain"/>
    <property type="match status" value="1"/>
</dbReference>
<dbReference type="InterPro" id="IPR013852">
    <property type="entry name" value="Transl_elong_P/YeiP_CS"/>
</dbReference>
<dbReference type="AlphaFoldDB" id="A0A6B0Z1K9"/>
<dbReference type="InterPro" id="IPR012340">
    <property type="entry name" value="NA-bd_OB-fold"/>
</dbReference>
<dbReference type="EMBL" id="VXRG01000169">
    <property type="protein sequence ID" value="MXY95762.1"/>
    <property type="molecule type" value="Genomic_DNA"/>
</dbReference>
<keyword evidence="4 8" id="KW-0963">Cytoplasm</keyword>
<keyword evidence="5 8" id="KW-0251">Elongation factor</keyword>
<dbReference type="GO" id="GO:0003746">
    <property type="term" value="F:translation elongation factor activity"/>
    <property type="evidence" value="ECO:0007669"/>
    <property type="project" value="UniProtKB-UniRule"/>
</dbReference>
<comment type="caution">
    <text evidence="13">The sequence shown here is derived from an EMBL/GenBank/DDBJ whole genome shotgun (WGS) entry which is preliminary data.</text>
</comment>
<evidence type="ECO:0000256" key="1">
    <source>
        <dbReference type="ARBA" id="ARBA00004496"/>
    </source>
</evidence>
<evidence type="ECO:0000256" key="4">
    <source>
        <dbReference type="ARBA" id="ARBA00022490"/>
    </source>
</evidence>
<reference evidence="13" key="1">
    <citation type="submission" date="2019-09" db="EMBL/GenBank/DDBJ databases">
        <title>Characterisation of the sponge microbiome using genome-centric metagenomics.</title>
        <authorList>
            <person name="Engelberts J.P."/>
            <person name="Robbins S.J."/>
            <person name="De Goeij J.M."/>
            <person name="Aranda M."/>
            <person name="Bell S.C."/>
            <person name="Webster N.S."/>
        </authorList>
    </citation>
    <scope>NUCLEOTIDE SEQUENCE</scope>
    <source>
        <strain evidence="13">SB0664_bin_27</strain>
    </source>
</reference>
<protein>
    <recommendedName>
        <fullName evidence="8 9">Elongation factor P</fullName>
        <shortName evidence="8">EF-P</shortName>
    </recommendedName>
</protein>
<evidence type="ECO:0000256" key="7">
    <source>
        <dbReference type="ARBA" id="ARBA00025469"/>
    </source>
</evidence>
<dbReference type="SMART" id="SM00841">
    <property type="entry name" value="Elong-fact-P_C"/>
    <property type="match status" value="1"/>
</dbReference>
<dbReference type="FunFam" id="2.40.50.140:FF:000009">
    <property type="entry name" value="Elongation factor P"/>
    <property type="match status" value="1"/>
</dbReference>
<dbReference type="CDD" id="cd05794">
    <property type="entry name" value="S1_EF-P_repeat_2"/>
    <property type="match status" value="1"/>
</dbReference>
<dbReference type="InterPro" id="IPR008991">
    <property type="entry name" value="Translation_prot_SH3-like_sf"/>
</dbReference>
<dbReference type="SUPFAM" id="SSF50249">
    <property type="entry name" value="Nucleic acid-binding proteins"/>
    <property type="match status" value="2"/>
</dbReference>
<dbReference type="Pfam" id="PF09285">
    <property type="entry name" value="Elong-fact-P_C"/>
    <property type="match status" value="1"/>
</dbReference>
<dbReference type="UniPathway" id="UPA00345"/>
<comment type="similarity">
    <text evidence="3 8 10">Belongs to the elongation factor P family.</text>
</comment>
<evidence type="ECO:0000259" key="12">
    <source>
        <dbReference type="SMART" id="SM01185"/>
    </source>
</evidence>
<organism evidence="13">
    <name type="scientific">Caldilineaceae bacterium SB0664_bin_27</name>
    <dbReference type="NCBI Taxonomy" id="2605260"/>
    <lineage>
        <taxon>Bacteria</taxon>
        <taxon>Bacillati</taxon>
        <taxon>Chloroflexota</taxon>
        <taxon>Caldilineae</taxon>
        <taxon>Caldilineales</taxon>
        <taxon>Caldilineaceae</taxon>
    </lineage>
</organism>
<sequence length="186" mass="21180">MAEVQQLRRGNIFEEDTQLWRVLDYQHIKMARGGATIRLKVRNLRSGATIEKTYNSGARVDDIRLDSRDVEYLYTDGDLFHFMDTETFEQVALAKDALEGVVRFLKDNTVVELESFEGEPISVNLPTTIDLDVVWAEMAVAGDTANSPTKEVEVETGFRLNVPMFVKEGDTVRIDTRDGRYVTRVQ</sequence>
<comment type="pathway">
    <text evidence="2 8">Protein biosynthesis; polypeptide chain elongation.</text>
</comment>
<evidence type="ECO:0000256" key="3">
    <source>
        <dbReference type="ARBA" id="ARBA00009479"/>
    </source>
</evidence>
<dbReference type="InterPro" id="IPR014722">
    <property type="entry name" value="Rib_uL2_dom2"/>
</dbReference>
<evidence type="ECO:0000256" key="8">
    <source>
        <dbReference type="HAMAP-Rule" id="MF_00141"/>
    </source>
</evidence>
<dbReference type="PANTHER" id="PTHR30053">
    <property type="entry name" value="ELONGATION FACTOR P"/>
    <property type="match status" value="1"/>
</dbReference>
<gene>
    <name evidence="8 13" type="primary">efp</name>
    <name evidence="13" type="ORF">F4Y42_20175</name>
</gene>
<feature type="domain" description="Elongation factor P C-terminal" evidence="11">
    <location>
        <begin position="129"/>
        <end position="184"/>
    </location>
</feature>
<dbReference type="HAMAP" id="MF_00141">
    <property type="entry name" value="EF_P"/>
    <property type="match status" value="1"/>
</dbReference>
<dbReference type="FunFam" id="2.40.50.140:FF:000004">
    <property type="entry name" value="Elongation factor P"/>
    <property type="match status" value="1"/>
</dbReference>
<dbReference type="Pfam" id="PF08207">
    <property type="entry name" value="EFP_N"/>
    <property type="match status" value="1"/>
</dbReference>
<evidence type="ECO:0000256" key="5">
    <source>
        <dbReference type="ARBA" id="ARBA00022768"/>
    </source>
</evidence>
<keyword evidence="6 8" id="KW-0648">Protein biosynthesis</keyword>
<dbReference type="CDD" id="cd04470">
    <property type="entry name" value="S1_EF-P_repeat_1"/>
    <property type="match status" value="1"/>
</dbReference>
<evidence type="ECO:0000256" key="9">
    <source>
        <dbReference type="NCBIfam" id="TIGR00038"/>
    </source>
</evidence>
<evidence type="ECO:0000256" key="10">
    <source>
        <dbReference type="RuleBase" id="RU004389"/>
    </source>
</evidence>
<dbReference type="InterPro" id="IPR011768">
    <property type="entry name" value="Transl_elongation_fac_P"/>
</dbReference>
<dbReference type="InterPro" id="IPR020599">
    <property type="entry name" value="Transl_elong_fac_P/YeiP"/>
</dbReference>
<dbReference type="InterPro" id="IPR015365">
    <property type="entry name" value="Elong-fact-P_C"/>
</dbReference>
<proteinExistence type="inferred from homology"/>
<dbReference type="Pfam" id="PF01132">
    <property type="entry name" value="EFP"/>
    <property type="match status" value="1"/>
</dbReference>
<evidence type="ECO:0000256" key="2">
    <source>
        <dbReference type="ARBA" id="ARBA00004815"/>
    </source>
</evidence>
<comment type="subcellular location">
    <subcellularLocation>
        <location evidence="1 8">Cytoplasm</location>
    </subcellularLocation>
</comment>
<evidence type="ECO:0000259" key="11">
    <source>
        <dbReference type="SMART" id="SM00841"/>
    </source>
</evidence>
<dbReference type="GO" id="GO:0043043">
    <property type="term" value="P:peptide biosynthetic process"/>
    <property type="evidence" value="ECO:0007669"/>
    <property type="project" value="InterPro"/>
</dbReference>
<dbReference type="PANTHER" id="PTHR30053:SF12">
    <property type="entry name" value="ELONGATION FACTOR P (EF-P) FAMILY PROTEIN"/>
    <property type="match status" value="1"/>
</dbReference>
<feature type="domain" description="Translation elongation factor P/YeiP central" evidence="12">
    <location>
        <begin position="67"/>
        <end position="121"/>
    </location>
</feature>
<dbReference type="FunFam" id="2.30.30.30:FF:000003">
    <property type="entry name" value="Elongation factor P"/>
    <property type="match status" value="1"/>
</dbReference>